<dbReference type="OrthoDB" id="1608633at2759"/>
<comment type="caution">
    <text evidence="1">The sequence shown here is derived from an EMBL/GenBank/DDBJ whole genome shotgun (WGS) entry which is preliminary data.</text>
</comment>
<dbReference type="PANTHER" id="PTHR11439:SF486">
    <property type="entry name" value="RLK (RECEPTOR-LIKE KINASE) PROTEIN, PUTATIVE-RELATED"/>
    <property type="match status" value="1"/>
</dbReference>
<accession>A0A1Q3D502</accession>
<dbReference type="InParanoid" id="A0A1Q3D502"/>
<sequence length="120" mass="13475">MCYLHGSSDMSLFYLRGTKSTLIGYADARYLYDSHTAISQTGYVFTFCDTDISWCSTKQTMTATSSNHSKIISIHEASQECIWLISMIQHIHESCGLSSIRNNLTVIYEDNAACITQLRG</sequence>
<proteinExistence type="predicted"/>
<dbReference type="AlphaFoldDB" id="A0A1Q3D502"/>
<dbReference type="Proteomes" id="UP000187406">
    <property type="component" value="Unassembled WGS sequence"/>
</dbReference>
<dbReference type="EMBL" id="BDDD01004339">
    <property type="protein sequence ID" value="GAV87491.1"/>
    <property type="molecule type" value="Genomic_DNA"/>
</dbReference>
<gene>
    <name evidence="1" type="ORF">CFOL_v3_30917</name>
</gene>
<evidence type="ECO:0000313" key="2">
    <source>
        <dbReference type="Proteomes" id="UP000187406"/>
    </source>
</evidence>
<organism evidence="1 2">
    <name type="scientific">Cephalotus follicularis</name>
    <name type="common">Albany pitcher plant</name>
    <dbReference type="NCBI Taxonomy" id="3775"/>
    <lineage>
        <taxon>Eukaryota</taxon>
        <taxon>Viridiplantae</taxon>
        <taxon>Streptophyta</taxon>
        <taxon>Embryophyta</taxon>
        <taxon>Tracheophyta</taxon>
        <taxon>Spermatophyta</taxon>
        <taxon>Magnoliopsida</taxon>
        <taxon>eudicotyledons</taxon>
        <taxon>Gunneridae</taxon>
        <taxon>Pentapetalae</taxon>
        <taxon>rosids</taxon>
        <taxon>fabids</taxon>
        <taxon>Oxalidales</taxon>
        <taxon>Cephalotaceae</taxon>
        <taxon>Cephalotus</taxon>
    </lineage>
</organism>
<reference evidence="2" key="1">
    <citation type="submission" date="2016-04" db="EMBL/GenBank/DDBJ databases">
        <title>Cephalotus genome sequencing.</title>
        <authorList>
            <person name="Fukushima K."/>
            <person name="Hasebe M."/>
            <person name="Fang X."/>
        </authorList>
    </citation>
    <scope>NUCLEOTIDE SEQUENCE [LARGE SCALE GENOMIC DNA]</scope>
    <source>
        <strain evidence="2">cv. St1</strain>
    </source>
</reference>
<dbReference type="CDD" id="cd09272">
    <property type="entry name" value="RNase_HI_RT_Ty1"/>
    <property type="match status" value="1"/>
</dbReference>
<name>A0A1Q3D502_CEPFO</name>
<keyword evidence="2" id="KW-1185">Reference proteome</keyword>
<evidence type="ECO:0000313" key="1">
    <source>
        <dbReference type="EMBL" id="GAV87491.1"/>
    </source>
</evidence>
<dbReference type="PANTHER" id="PTHR11439">
    <property type="entry name" value="GAG-POL-RELATED RETROTRANSPOSON"/>
    <property type="match status" value="1"/>
</dbReference>
<protein>
    <submittedName>
        <fullName evidence="1">Uncharacterized protein</fullName>
    </submittedName>
</protein>